<evidence type="ECO:0000256" key="12">
    <source>
        <dbReference type="ARBA" id="ARBA00029605"/>
    </source>
</evidence>
<accession>A0A443S9Y3</accession>
<dbReference type="HAMAP" id="MF_00181">
    <property type="entry name" value="Cytosol_peptidase_M17"/>
    <property type="match status" value="1"/>
</dbReference>
<evidence type="ECO:0000256" key="16">
    <source>
        <dbReference type="ARBA" id="ARBA00033172"/>
    </source>
</evidence>
<organism evidence="21 22">
    <name type="scientific">Leptotrombidium deliense</name>
    <dbReference type="NCBI Taxonomy" id="299467"/>
    <lineage>
        <taxon>Eukaryota</taxon>
        <taxon>Metazoa</taxon>
        <taxon>Ecdysozoa</taxon>
        <taxon>Arthropoda</taxon>
        <taxon>Chelicerata</taxon>
        <taxon>Arachnida</taxon>
        <taxon>Acari</taxon>
        <taxon>Acariformes</taxon>
        <taxon>Trombidiformes</taxon>
        <taxon>Prostigmata</taxon>
        <taxon>Anystina</taxon>
        <taxon>Parasitengona</taxon>
        <taxon>Trombiculoidea</taxon>
        <taxon>Trombiculidae</taxon>
        <taxon>Leptotrombidium</taxon>
    </lineage>
</organism>
<evidence type="ECO:0000313" key="21">
    <source>
        <dbReference type="EMBL" id="RWS24343.1"/>
    </source>
</evidence>
<dbReference type="InterPro" id="IPR000819">
    <property type="entry name" value="Peptidase_M17_C"/>
</dbReference>
<dbReference type="GO" id="GO:0030145">
    <property type="term" value="F:manganese ion binding"/>
    <property type="evidence" value="ECO:0007669"/>
    <property type="project" value="InterPro"/>
</dbReference>
<dbReference type="InterPro" id="IPR008283">
    <property type="entry name" value="Peptidase_M17_N"/>
</dbReference>
<dbReference type="GO" id="GO:0006508">
    <property type="term" value="P:proteolysis"/>
    <property type="evidence" value="ECO:0007669"/>
    <property type="project" value="UniProtKB-KW"/>
</dbReference>
<dbReference type="Gene3D" id="3.40.630.10">
    <property type="entry name" value="Zn peptidases"/>
    <property type="match status" value="1"/>
</dbReference>
<evidence type="ECO:0000313" key="22">
    <source>
        <dbReference type="Proteomes" id="UP000288716"/>
    </source>
</evidence>
<evidence type="ECO:0000256" key="3">
    <source>
        <dbReference type="ARBA" id="ARBA00009528"/>
    </source>
</evidence>
<dbReference type="VEuPathDB" id="VectorBase:LDEU007696"/>
<comment type="catalytic activity">
    <reaction evidence="1">
        <text>Release of an N-terminal amino acid, Xaa-|-Yaa-, in which Xaa is preferably Leu, but may be other amino acids including Pro although not Arg or Lys, and Yaa may be Pro. Amino acid amides and methyl esters are also readily hydrolyzed, but rates on arylamides are exceedingly low.</text>
        <dbReference type="EC" id="3.4.11.1"/>
    </reaction>
</comment>
<comment type="catalytic activity">
    <reaction evidence="10">
        <text>an S-substituted L-cysteinylglycine + H2O = an S-substituted L-cysteine + glycine</text>
        <dbReference type="Rhea" id="RHEA:60444"/>
        <dbReference type="ChEBI" id="CHEBI:15377"/>
        <dbReference type="ChEBI" id="CHEBI:57305"/>
        <dbReference type="ChEBI" id="CHEBI:58717"/>
        <dbReference type="ChEBI" id="CHEBI:143103"/>
        <dbReference type="EC" id="3.4.13.23"/>
    </reaction>
    <physiologicalReaction direction="left-to-right" evidence="10">
        <dbReference type="Rhea" id="RHEA:60445"/>
    </physiologicalReaction>
</comment>
<feature type="domain" description="Cytosol aminopeptidase" evidence="20">
    <location>
        <begin position="326"/>
        <end position="333"/>
    </location>
</feature>
<evidence type="ECO:0000256" key="15">
    <source>
        <dbReference type="ARBA" id="ARBA00031564"/>
    </source>
</evidence>
<evidence type="ECO:0000256" key="18">
    <source>
        <dbReference type="ARBA" id="ARBA00047881"/>
    </source>
</evidence>
<reference evidence="21 22" key="1">
    <citation type="journal article" date="2018" name="Gigascience">
        <title>Genomes of trombidid mites reveal novel predicted allergens and laterally-transferred genes associated with secondary metabolism.</title>
        <authorList>
            <person name="Dong X."/>
            <person name="Chaisiri K."/>
            <person name="Xia D."/>
            <person name="Armstrong S.D."/>
            <person name="Fang Y."/>
            <person name="Donnelly M.J."/>
            <person name="Kadowaki T."/>
            <person name="McGarry J.W."/>
            <person name="Darby A.C."/>
            <person name="Makepeace B.L."/>
        </authorList>
    </citation>
    <scope>NUCLEOTIDE SEQUENCE [LARGE SCALE GENOMIC DNA]</scope>
    <source>
        <strain evidence="21">UoL-UT</strain>
    </source>
</reference>
<evidence type="ECO:0000256" key="2">
    <source>
        <dbReference type="ARBA" id="ARBA00001585"/>
    </source>
</evidence>
<sequence length="482" mass="52393">VYDKNGENGDYEFTSAAKKLNDAVGGQLKKQIDIVGPIKKGKSRVFYDITSDYDVVSVVGLGSNTAGYNELEEIEENRENVRVAVAAGLRGVRDLLNASCTVDVDDCNDAEAAAEGSNLAAYYFDELKSEIYKKKPVTIKLYNQGSNAETAKKWQKGEVLANGQNICRRLMELPANHCTPTKFAQMADEWAKKYSIQTHIRDKAWAVSQKMGSFLSVAQGSDEPPVFLEMHYNNAPNTKPIILVGKGITFDSGGISLKPSAKMDEMRADMGGAANAVSTVITLAALKAKVNVIALTPLTENMPSGKATKPGDVFTAMNGKTIQVDNTDAEGRLVLADALTYAHKFDPELIIDIATLTGAMRIALGSCATGVFSTSKKYWELLQKCGTLTGDRVWRMPVFNHFTKQVVDTQCADLNNIGKHRPAGGACLAAAFLKEFVTVPNWMHLDIAGVMDITDEVPYLCKGMAGRPTRTLVEFCQSAFNQ</sequence>
<comment type="catalytic activity">
    <reaction evidence="19">
        <text>L-cysteinylglycine + H2O = L-cysteine + glycine</text>
        <dbReference type="Rhea" id="RHEA:28783"/>
        <dbReference type="ChEBI" id="CHEBI:15377"/>
        <dbReference type="ChEBI" id="CHEBI:35235"/>
        <dbReference type="ChEBI" id="CHEBI:57305"/>
        <dbReference type="ChEBI" id="CHEBI:61694"/>
    </reaction>
    <physiologicalReaction direction="left-to-right" evidence="19">
        <dbReference type="Rhea" id="RHEA:28784"/>
    </physiologicalReaction>
</comment>
<evidence type="ECO:0000256" key="10">
    <source>
        <dbReference type="ARBA" id="ARBA00023511"/>
    </source>
</evidence>
<comment type="function">
    <text evidence="17">Cytosolic metallopeptidase that catalyzes the removal of unsubstituted N-terminal hydrophobic amino acids from various peptides. The presence of Zn(2+) ions is essential for the peptidase activity, and the association with other cofactors can modulate the substrate spectificity of the enzyme. For instance, in the presence of Mn(2+), it displays a specific Cys-Gly hydrolyzing activity of Cys-Gly-S-conjugates. Involved in the metabolism of glutathione and in the degradation of glutathione S-conjugates, which may play a role in the control of the cell redox status.</text>
</comment>
<dbReference type="Pfam" id="PF00883">
    <property type="entry name" value="Peptidase_M17"/>
    <property type="match status" value="1"/>
</dbReference>
<dbReference type="PANTHER" id="PTHR11963:SF23">
    <property type="entry name" value="CYTOSOL AMINOPEPTIDASE"/>
    <property type="match status" value="1"/>
</dbReference>
<dbReference type="PRINTS" id="PR00481">
    <property type="entry name" value="LAMNOPPTDASE"/>
</dbReference>
<evidence type="ECO:0000256" key="19">
    <source>
        <dbReference type="ARBA" id="ARBA00049107"/>
    </source>
</evidence>
<evidence type="ECO:0000256" key="11">
    <source>
        <dbReference type="ARBA" id="ARBA00023625"/>
    </source>
</evidence>
<feature type="non-terminal residue" evidence="21">
    <location>
        <position position="1"/>
    </location>
</feature>
<dbReference type="InterPro" id="IPR023042">
    <property type="entry name" value="Peptidase_M17_leu_NH2_pept"/>
</dbReference>
<comment type="caution">
    <text evidence="21">The sequence shown here is derived from an EMBL/GenBank/DDBJ whole genome shotgun (WGS) entry which is preliminary data.</text>
</comment>
<evidence type="ECO:0000256" key="7">
    <source>
        <dbReference type="ARBA" id="ARBA00022438"/>
    </source>
</evidence>
<dbReference type="GO" id="GO:0005737">
    <property type="term" value="C:cytoplasm"/>
    <property type="evidence" value="ECO:0007669"/>
    <property type="project" value="InterPro"/>
</dbReference>
<dbReference type="InterPro" id="IPR011356">
    <property type="entry name" value="Leucine_aapep/pepB"/>
</dbReference>
<dbReference type="CDD" id="cd00433">
    <property type="entry name" value="Peptidase_M17"/>
    <property type="match status" value="1"/>
</dbReference>
<keyword evidence="22" id="KW-1185">Reference proteome</keyword>
<evidence type="ECO:0000256" key="9">
    <source>
        <dbReference type="ARBA" id="ARBA00022801"/>
    </source>
</evidence>
<dbReference type="SUPFAM" id="SSF53187">
    <property type="entry name" value="Zn-dependent exopeptidases"/>
    <property type="match status" value="1"/>
</dbReference>
<dbReference type="SUPFAM" id="SSF52949">
    <property type="entry name" value="Macro domain-like"/>
    <property type="match status" value="1"/>
</dbReference>
<evidence type="ECO:0000256" key="8">
    <source>
        <dbReference type="ARBA" id="ARBA00022670"/>
    </source>
</evidence>
<comment type="catalytic activity">
    <reaction evidence="2">
        <text>Release of N-terminal proline from a peptide.</text>
        <dbReference type="EC" id="3.4.11.5"/>
    </reaction>
</comment>
<dbReference type="EC" id="3.4.13.23" evidence="11"/>
<dbReference type="PANTHER" id="PTHR11963">
    <property type="entry name" value="LEUCINE AMINOPEPTIDASE-RELATED"/>
    <property type="match status" value="1"/>
</dbReference>
<evidence type="ECO:0000256" key="5">
    <source>
        <dbReference type="ARBA" id="ARBA00012568"/>
    </source>
</evidence>
<dbReference type="OrthoDB" id="412814at2759"/>
<dbReference type="AlphaFoldDB" id="A0A443S9Y3"/>
<keyword evidence="7 21" id="KW-0031">Aminopeptidase</keyword>
<dbReference type="Gene3D" id="3.40.220.10">
    <property type="entry name" value="Leucine Aminopeptidase, subunit E, domain 1"/>
    <property type="match status" value="1"/>
</dbReference>
<comment type="similarity">
    <text evidence="3">Belongs to the peptidase M17 family.</text>
</comment>
<dbReference type="EC" id="3.4.11.5" evidence="5"/>
<feature type="non-terminal residue" evidence="21">
    <location>
        <position position="482"/>
    </location>
</feature>
<proteinExistence type="inferred from homology"/>
<protein>
    <recommendedName>
        <fullName evidence="6">Cytosol aminopeptidase</fullName>
        <ecNumber evidence="4">3.4.11.1</ecNumber>
        <ecNumber evidence="5">3.4.11.5</ecNumber>
        <ecNumber evidence="11">3.4.13.23</ecNumber>
    </recommendedName>
    <alternativeName>
        <fullName evidence="14">Cysteinylglycine-S-conjugate dipeptidase</fullName>
    </alternativeName>
    <alternativeName>
        <fullName evidence="15">Leucine aminopeptidase 3</fullName>
    </alternativeName>
    <alternativeName>
        <fullName evidence="16">Leucyl aminopeptidase</fullName>
    </alternativeName>
    <alternativeName>
        <fullName evidence="13">Proline aminopeptidase</fullName>
    </alternativeName>
    <alternativeName>
        <fullName evidence="12">Prolyl aminopeptidase</fullName>
    </alternativeName>
</protein>
<dbReference type="EMBL" id="NCKV01004998">
    <property type="protein sequence ID" value="RWS24343.1"/>
    <property type="molecule type" value="Genomic_DNA"/>
</dbReference>
<evidence type="ECO:0000256" key="17">
    <source>
        <dbReference type="ARBA" id="ARBA00045966"/>
    </source>
</evidence>
<evidence type="ECO:0000259" key="20">
    <source>
        <dbReference type="PROSITE" id="PS00631"/>
    </source>
</evidence>
<evidence type="ECO:0000256" key="4">
    <source>
        <dbReference type="ARBA" id="ARBA00012565"/>
    </source>
</evidence>
<evidence type="ECO:0000256" key="13">
    <source>
        <dbReference type="ARBA" id="ARBA00030930"/>
    </source>
</evidence>
<comment type="catalytic activity">
    <reaction evidence="18">
        <text>S-benzyl-L-cysteinylglycine + H2O = S-benzyl-L-cysteine + glycine</text>
        <dbReference type="Rhea" id="RHEA:62568"/>
        <dbReference type="ChEBI" id="CHEBI:15377"/>
        <dbReference type="ChEBI" id="CHEBI:57305"/>
        <dbReference type="ChEBI" id="CHEBI:145802"/>
        <dbReference type="ChEBI" id="CHEBI:145803"/>
    </reaction>
    <physiologicalReaction direction="left-to-right" evidence="18">
        <dbReference type="Rhea" id="RHEA:62569"/>
    </physiologicalReaction>
</comment>
<keyword evidence="8" id="KW-0645">Protease</keyword>
<dbReference type="EC" id="3.4.11.1" evidence="4"/>
<evidence type="ECO:0000256" key="6">
    <source>
        <dbReference type="ARBA" id="ARBA00014190"/>
    </source>
</evidence>
<dbReference type="Proteomes" id="UP000288716">
    <property type="component" value="Unassembled WGS sequence"/>
</dbReference>
<evidence type="ECO:0000256" key="1">
    <source>
        <dbReference type="ARBA" id="ARBA00000135"/>
    </source>
</evidence>
<gene>
    <name evidence="21" type="ORF">B4U80_03992</name>
</gene>
<name>A0A443S9Y3_9ACAR</name>
<keyword evidence="9" id="KW-0378">Hydrolase</keyword>
<dbReference type="GO" id="GO:0070006">
    <property type="term" value="F:metalloaminopeptidase activity"/>
    <property type="evidence" value="ECO:0007669"/>
    <property type="project" value="InterPro"/>
</dbReference>
<dbReference type="PROSITE" id="PS00631">
    <property type="entry name" value="CYTOSOL_AP"/>
    <property type="match status" value="1"/>
</dbReference>
<evidence type="ECO:0000256" key="14">
    <source>
        <dbReference type="ARBA" id="ARBA00030997"/>
    </source>
</evidence>
<dbReference type="STRING" id="299467.A0A443S9Y3"/>
<dbReference type="InterPro" id="IPR043472">
    <property type="entry name" value="Macro_dom-like"/>
</dbReference>
<dbReference type="Pfam" id="PF02789">
    <property type="entry name" value="Peptidase_M17_N"/>
    <property type="match status" value="1"/>
</dbReference>